<proteinExistence type="predicted"/>
<dbReference type="Gene3D" id="2.120.10.80">
    <property type="entry name" value="Kelch-type beta propeller"/>
    <property type="match status" value="2"/>
</dbReference>
<dbReference type="SUPFAM" id="SSF117281">
    <property type="entry name" value="Kelch motif"/>
    <property type="match status" value="1"/>
</dbReference>
<organism evidence="4 5">
    <name type="scientific">Dentiscutata erythropus</name>
    <dbReference type="NCBI Taxonomy" id="1348616"/>
    <lineage>
        <taxon>Eukaryota</taxon>
        <taxon>Fungi</taxon>
        <taxon>Fungi incertae sedis</taxon>
        <taxon>Mucoromycota</taxon>
        <taxon>Glomeromycotina</taxon>
        <taxon>Glomeromycetes</taxon>
        <taxon>Diversisporales</taxon>
        <taxon>Gigasporaceae</taxon>
        <taxon>Dentiscutata</taxon>
    </lineage>
</organism>
<keyword evidence="3" id="KW-1133">Transmembrane helix</keyword>
<dbReference type="Pfam" id="PF24681">
    <property type="entry name" value="Kelch_KLHDC2_KLHL20_DRC7"/>
    <property type="match status" value="1"/>
</dbReference>
<evidence type="ECO:0000256" key="2">
    <source>
        <dbReference type="ARBA" id="ARBA00022737"/>
    </source>
</evidence>
<dbReference type="SUPFAM" id="SSF50965">
    <property type="entry name" value="Galactose oxidase, central domain"/>
    <property type="match status" value="1"/>
</dbReference>
<feature type="transmembrane region" description="Helical" evidence="3">
    <location>
        <begin position="405"/>
        <end position="429"/>
    </location>
</feature>
<comment type="caution">
    <text evidence="4">The sequence shown here is derived from an EMBL/GenBank/DDBJ whole genome shotgun (WGS) entry which is preliminary data.</text>
</comment>
<dbReference type="AlphaFoldDB" id="A0A9N8VD29"/>
<evidence type="ECO:0000313" key="4">
    <source>
        <dbReference type="EMBL" id="CAG8451252.1"/>
    </source>
</evidence>
<dbReference type="Proteomes" id="UP000789405">
    <property type="component" value="Unassembled WGS sequence"/>
</dbReference>
<keyword evidence="3" id="KW-0812">Transmembrane</keyword>
<evidence type="ECO:0000313" key="5">
    <source>
        <dbReference type="Proteomes" id="UP000789405"/>
    </source>
</evidence>
<protein>
    <submittedName>
        <fullName evidence="4">5230_t:CDS:1</fullName>
    </submittedName>
</protein>
<keyword evidence="5" id="KW-1185">Reference proteome</keyword>
<dbReference type="EMBL" id="CAJVPY010000119">
    <property type="protein sequence ID" value="CAG8451252.1"/>
    <property type="molecule type" value="Genomic_DNA"/>
</dbReference>
<keyword evidence="3" id="KW-0472">Membrane</keyword>
<keyword evidence="1" id="KW-0880">Kelch repeat</keyword>
<sequence>MIIYVLKISRIVGLIPDRAGHVAVIVENKLVFIGGSHFILPTNPIRSPIRLYDLSDEVFYLDLSSQFYTSSPPYIDLSNTSARMKFGSEKGTAVLGEASGNKVYLIGGMQQNLTRLSEVDNNITITLNQTLMIEEISKTYNMTDQFVFFYTLFGKSWSYPLNYKGTSPTRRRSTSTVIDQNGIIYIFGGRVQVDTGSPTFVCYNDLYTLDTVLLSWNKINAVNAPSPRSHAAPVLLPNGKILYIGGVSQTEPGVDADLIDMNEIPIFDTISSTWSYKYANQSIRIQPRLGHTATLTPDNNEILIIGGNTNYHYNFTITFPIFVSLNITKEPYEYSELVTSGEKPPPIAFHTANLYQNYLFIAFDIKCKTWATTFTPGISICSNESSNGSRSGSSSGSSSGSNINIVILVGVGGFALFCFFIGLACYLWIKNKDIPRLDGREQPK</sequence>
<dbReference type="PANTHER" id="PTHR46093">
    <property type="entry name" value="ACYL-COA-BINDING DOMAIN-CONTAINING PROTEIN 5"/>
    <property type="match status" value="1"/>
</dbReference>
<dbReference type="OrthoDB" id="432528at2759"/>
<dbReference type="PANTHER" id="PTHR46093:SF18">
    <property type="entry name" value="FIBRONECTIN TYPE-III DOMAIN-CONTAINING PROTEIN"/>
    <property type="match status" value="1"/>
</dbReference>
<evidence type="ECO:0000256" key="1">
    <source>
        <dbReference type="ARBA" id="ARBA00022441"/>
    </source>
</evidence>
<name>A0A9N8VD29_9GLOM</name>
<reference evidence="4" key="1">
    <citation type="submission" date="2021-06" db="EMBL/GenBank/DDBJ databases">
        <authorList>
            <person name="Kallberg Y."/>
            <person name="Tangrot J."/>
            <person name="Rosling A."/>
        </authorList>
    </citation>
    <scope>NUCLEOTIDE SEQUENCE</scope>
    <source>
        <strain evidence="4">MA453B</strain>
    </source>
</reference>
<gene>
    <name evidence="4" type="ORF">DERYTH_LOCUS527</name>
</gene>
<keyword evidence="2" id="KW-0677">Repeat</keyword>
<dbReference type="InterPro" id="IPR015915">
    <property type="entry name" value="Kelch-typ_b-propeller"/>
</dbReference>
<accession>A0A9N8VD29</accession>
<dbReference type="InterPro" id="IPR011043">
    <property type="entry name" value="Gal_Oxase/kelch_b-propeller"/>
</dbReference>
<evidence type="ECO:0000256" key="3">
    <source>
        <dbReference type="SAM" id="Phobius"/>
    </source>
</evidence>